<keyword evidence="4" id="KW-1185">Reference proteome</keyword>
<dbReference type="InterPro" id="IPR023347">
    <property type="entry name" value="Lysozyme_dom_sf"/>
</dbReference>
<keyword evidence="2" id="KW-0081">Bacteriolytic enzyme</keyword>
<reference evidence="3" key="1">
    <citation type="submission" date="2020-04" db="EMBL/GenBank/DDBJ databases">
        <authorList>
            <person name="Alioto T."/>
            <person name="Alioto T."/>
            <person name="Gomez Garrido J."/>
        </authorList>
    </citation>
    <scope>NUCLEOTIDE SEQUENCE</scope>
    <source>
        <strain evidence="3">A484AB</strain>
    </source>
</reference>
<dbReference type="EMBL" id="CACRXK020026942">
    <property type="protein sequence ID" value="CAB4040546.1"/>
    <property type="molecule type" value="Genomic_DNA"/>
</dbReference>
<comment type="caution">
    <text evidence="3">The sequence shown here is derived from an EMBL/GenBank/DDBJ whole genome shotgun (WGS) entry which is preliminary data.</text>
</comment>
<evidence type="ECO:0000313" key="4">
    <source>
        <dbReference type="Proteomes" id="UP001152795"/>
    </source>
</evidence>
<accession>A0A6S7K507</accession>
<dbReference type="InterPro" id="IPR031922">
    <property type="entry name" value="Pesticin_C"/>
</dbReference>
<dbReference type="Gene3D" id="1.10.530.40">
    <property type="match status" value="1"/>
</dbReference>
<sequence>ALGTVYAQTFNCSGDYNPSEYIGKRRVPIDCKVEQLDCPASWKSGIPKGSETSAPMIDKKFLNCHEGFTLCGYVPINPKSGEVIGQSGVTIGCGVDLGNKSRASFTSLSSTIVNKLEPYFGLIGNLASCAAIEHPLNLTLTEANNLTDAATNDVLNEVSKRYDSDKDGNALAFASLPRGIRTAIVSV</sequence>
<name>A0A6S7K507_PARCT</name>
<evidence type="ECO:0000256" key="1">
    <source>
        <dbReference type="ARBA" id="ARBA00022529"/>
    </source>
</evidence>
<protein>
    <submittedName>
        <fullName evidence="3">Uncharacterized protein</fullName>
    </submittedName>
</protein>
<feature type="non-terminal residue" evidence="3">
    <location>
        <position position="187"/>
    </location>
</feature>
<gene>
    <name evidence="3" type="ORF">PACLA_8A054500</name>
</gene>
<proteinExistence type="predicted"/>
<dbReference type="GO" id="GO:0031640">
    <property type="term" value="P:killing of cells of another organism"/>
    <property type="evidence" value="ECO:0007669"/>
    <property type="project" value="UniProtKB-KW"/>
</dbReference>
<dbReference type="Proteomes" id="UP001152795">
    <property type="component" value="Unassembled WGS sequence"/>
</dbReference>
<dbReference type="Pfam" id="PF16754">
    <property type="entry name" value="Pesticin"/>
    <property type="match status" value="1"/>
</dbReference>
<dbReference type="AlphaFoldDB" id="A0A6S7K507"/>
<evidence type="ECO:0000256" key="2">
    <source>
        <dbReference type="ARBA" id="ARBA00022638"/>
    </source>
</evidence>
<dbReference type="GO" id="GO:0042742">
    <property type="term" value="P:defense response to bacterium"/>
    <property type="evidence" value="ECO:0007669"/>
    <property type="project" value="UniProtKB-KW"/>
</dbReference>
<evidence type="ECO:0000313" key="3">
    <source>
        <dbReference type="EMBL" id="CAB4040546.1"/>
    </source>
</evidence>
<organism evidence="3 4">
    <name type="scientific">Paramuricea clavata</name>
    <name type="common">Red gorgonian</name>
    <name type="synonym">Violescent sea-whip</name>
    <dbReference type="NCBI Taxonomy" id="317549"/>
    <lineage>
        <taxon>Eukaryota</taxon>
        <taxon>Metazoa</taxon>
        <taxon>Cnidaria</taxon>
        <taxon>Anthozoa</taxon>
        <taxon>Octocorallia</taxon>
        <taxon>Malacalcyonacea</taxon>
        <taxon>Plexauridae</taxon>
        <taxon>Paramuricea</taxon>
    </lineage>
</organism>
<feature type="non-terminal residue" evidence="3">
    <location>
        <position position="1"/>
    </location>
</feature>
<keyword evidence="1" id="KW-0929">Antimicrobial</keyword>
<dbReference type="GO" id="GO:0003796">
    <property type="term" value="F:lysozyme activity"/>
    <property type="evidence" value="ECO:0007669"/>
    <property type="project" value="InterPro"/>
</dbReference>